<evidence type="ECO:0000313" key="1">
    <source>
        <dbReference type="EMBL" id="BBH16804.1"/>
    </source>
</evidence>
<accession>A0A3G9J027</accession>
<dbReference type="Proteomes" id="UP000271573">
    <property type="component" value="Chromosome"/>
</dbReference>
<sequence length="146" mass="16597">MTEAPRPSFAAEGEMVTPLLEWLRRTRRAPRGTEVRFELPWRGRRVDVATLTRSGSLSAFELKLGGFSRVLEQAIYNSMSFERSWIVVESAPNPDNVEVARREGIGIIQVGARAHALLLPHEERINPLVRQRLRQVFDRTGGHQIV</sequence>
<organism evidence="1 2">
    <name type="scientific">Nocardioides baekrokdamisoli</name>
    <dbReference type="NCBI Taxonomy" id="1804624"/>
    <lineage>
        <taxon>Bacteria</taxon>
        <taxon>Bacillati</taxon>
        <taxon>Actinomycetota</taxon>
        <taxon>Actinomycetes</taxon>
        <taxon>Propionibacteriales</taxon>
        <taxon>Nocardioidaceae</taxon>
        <taxon>Nocardioides</taxon>
    </lineage>
</organism>
<keyword evidence="2" id="KW-1185">Reference proteome</keyword>
<gene>
    <name evidence="1" type="ORF">Back2_10910</name>
</gene>
<dbReference type="RefSeq" id="WP_125567468.1">
    <property type="nucleotide sequence ID" value="NZ_AP019307.1"/>
</dbReference>
<dbReference type="KEGG" id="nbe:Back2_10910"/>
<reference evidence="1 2" key="1">
    <citation type="submission" date="2018-11" db="EMBL/GenBank/DDBJ databases">
        <title>Complete genome sequence of Nocardioides baekrokdamisoli strain KCTC 39748.</title>
        <authorList>
            <person name="Kang S.W."/>
            <person name="Lee K.C."/>
            <person name="Kim K.K."/>
            <person name="Kim J.S."/>
            <person name="Kim D.S."/>
            <person name="Ko S.H."/>
            <person name="Yang S.H."/>
            <person name="Shin Y.K."/>
            <person name="Lee J.S."/>
        </authorList>
    </citation>
    <scope>NUCLEOTIDE SEQUENCE [LARGE SCALE GENOMIC DNA]</scope>
    <source>
        <strain evidence="1 2">KCTC 39748</strain>
    </source>
</reference>
<evidence type="ECO:0008006" key="3">
    <source>
        <dbReference type="Google" id="ProtNLM"/>
    </source>
</evidence>
<name>A0A3G9J027_9ACTN</name>
<evidence type="ECO:0000313" key="2">
    <source>
        <dbReference type="Proteomes" id="UP000271573"/>
    </source>
</evidence>
<dbReference type="EMBL" id="AP019307">
    <property type="protein sequence ID" value="BBH16804.1"/>
    <property type="molecule type" value="Genomic_DNA"/>
</dbReference>
<protein>
    <recommendedName>
        <fullName evidence="3">Restriction endonuclease type IV Mrr domain-containing protein</fullName>
    </recommendedName>
</protein>
<proteinExistence type="predicted"/>
<dbReference type="OrthoDB" id="5194526at2"/>
<dbReference type="AlphaFoldDB" id="A0A3G9J027"/>